<keyword evidence="5" id="KW-0812">Transmembrane</keyword>
<feature type="disulfide bond" evidence="13">
    <location>
        <begin position="366"/>
        <end position="381"/>
    </location>
</feature>
<dbReference type="SUPFAM" id="SSF57424">
    <property type="entry name" value="LDL receptor-like module"/>
    <property type="match status" value="4"/>
</dbReference>
<feature type="disulfide bond" evidence="13">
    <location>
        <begin position="264"/>
        <end position="276"/>
    </location>
</feature>
<dbReference type="AlphaFoldDB" id="A0A7J5Y0J6"/>
<keyword evidence="4" id="KW-0254">Endocytosis</keyword>
<dbReference type="FunFam" id="4.10.400.10:FF:000007">
    <property type="entry name" value="Low density lipoprotein receptor-related protein 1"/>
    <property type="match status" value="1"/>
</dbReference>
<dbReference type="GO" id="GO:0005886">
    <property type="term" value="C:plasma membrane"/>
    <property type="evidence" value="ECO:0007669"/>
    <property type="project" value="TreeGrafter"/>
</dbReference>
<keyword evidence="12" id="KW-0325">Glycoprotein</keyword>
<reference evidence="15 16" key="1">
    <citation type="submission" date="2020-03" db="EMBL/GenBank/DDBJ databases">
        <title>Dissostichus mawsoni Genome sequencing and assembly.</title>
        <authorList>
            <person name="Park H."/>
        </authorList>
    </citation>
    <scope>NUCLEOTIDE SEQUENCE [LARGE SCALE GENOMIC DNA]</scope>
    <source>
        <strain evidence="15">DM0001</strain>
        <tissue evidence="15">Muscle</tissue>
    </source>
</reference>
<protein>
    <submittedName>
        <fullName evidence="15">Uncharacterized protein</fullName>
    </submittedName>
</protein>
<keyword evidence="9" id="KW-0472">Membrane</keyword>
<evidence type="ECO:0000256" key="7">
    <source>
        <dbReference type="ARBA" id="ARBA00022837"/>
    </source>
</evidence>
<dbReference type="FunFam" id="4.10.400.10:FF:000024">
    <property type="entry name" value="Low-density lipoprotein RecePtor related"/>
    <property type="match status" value="1"/>
</dbReference>
<dbReference type="FunFam" id="4.10.400.10:FF:000061">
    <property type="entry name" value="Low-density lipoprotein receptor-related protein 1B"/>
    <property type="match status" value="1"/>
</dbReference>
<evidence type="ECO:0000256" key="13">
    <source>
        <dbReference type="PROSITE-ProRule" id="PRU00124"/>
    </source>
</evidence>
<dbReference type="SUPFAM" id="SSF57196">
    <property type="entry name" value="EGF/Laminin"/>
    <property type="match status" value="1"/>
</dbReference>
<accession>A0A7J5Y0J6</accession>
<dbReference type="EMBL" id="JAAKFY010000018">
    <property type="protein sequence ID" value="KAF3842934.1"/>
    <property type="molecule type" value="Genomic_DNA"/>
</dbReference>
<dbReference type="SMART" id="SM00135">
    <property type="entry name" value="LY"/>
    <property type="match status" value="4"/>
</dbReference>
<feature type="disulfide bond" evidence="13">
    <location>
        <begin position="448"/>
        <end position="460"/>
    </location>
</feature>
<feature type="repeat" description="LDL-receptor class B" evidence="14">
    <location>
        <begin position="93"/>
        <end position="135"/>
    </location>
</feature>
<evidence type="ECO:0000256" key="6">
    <source>
        <dbReference type="ARBA" id="ARBA00022737"/>
    </source>
</evidence>
<dbReference type="PROSITE" id="PS51120">
    <property type="entry name" value="LDLRB"/>
    <property type="match status" value="1"/>
</dbReference>
<proteinExistence type="inferred from homology"/>
<dbReference type="GO" id="GO:0043235">
    <property type="term" value="C:receptor complex"/>
    <property type="evidence" value="ECO:0007669"/>
    <property type="project" value="TreeGrafter"/>
</dbReference>
<dbReference type="Pfam" id="PF00057">
    <property type="entry name" value="Ldl_recept_a"/>
    <property type="match status" value="4"/>
</dbReference>
<sequence length="507" mass="56747">MFLISAEEPFLIMADHHEIRKLSVDGSNYTILKQGLNNVIHIDFDYKKEFIYWVDSTRPSGRKINRMRLNGSDLKVVHKTAVPSALAVDWIGKNLYWCDSERKTMEVSKANGLYPTVLISSGLNSPTDLALDPQTGYVFWVDCCEPPHIGRIGMDVSYDHIQGVMALTLFEDFVYWTDGKSKSLRRAHKTTGAQGMELLNSWQAIKSIKVYHSLRQPEVPKHQCQIANGGCSHLCLLSPGGEHKCACPTNFYLAADNKTCLSNCTSSQFRCGTDECIPFWWKCDTVDDCGDGSDEPTDCRECHRNSNVSLGVSSVVLACVLFLHSSVMERMTVGTTQMKLTVTYICLSGQFKCTRKQKCIPLNLRCNSQDDCGDGEDETDCPESTCSPYQFQCKASMHCISKLWVCDEDPDCADGSDEANCDEKTCGPHEFRCENNNCIPDHWSPVTCNHKDFACANGDCISSRFRCDGDYDCLDNSDEASKGCETRCAEDQFRCHKQPLHLAQVAV</sequence>
<keyword evidence="8" id="KW-1133">Transmembrane helix</keyword>
<comment type="similarity">
    <text evidence="2">Belongs to the LDLR family.</text>
</comment>
<name>A0A7J5Y0J6_DISMA</name>
<comment type="subcellular location">
    <subcellularLocation>
        <location evidence="1">Membrane</location>
        <topology evidence="1">Single-pass membrane protein</topology>
    </subcellularLocation>
</comment>
<evidence type="ECO:0000256" key="9">
    <source>
        <dbReference type="ARBA" id="ARBA00023136"/>
    </source>
</evidence>
<feature type="disulfide bond" evidence="13">
    <location>
        <begin position="406"/>
        <end position="421"/>
    </location>
</feature>
<keyword evidence="7" id="KW-0106">Calcium</keyword>
<evidence type="ECO:0000256" key="14">
    <source>
        <dbReference type="PROSITE-ProRule" id="PRU00461"/>
    </source>
</evidence>
<comment type="caution">
    <text evidence="15">The sequence shown here is derived from an EMBL/GenBank/DDBJ whole genome shotgun (WGS) entry which is preliminary data.</text>
</comment>
<dbReference type="InterPro" id="IPR011042">
    <property type="entry name" value="6-blade_b-propeller_TolB-like"/>
</dbReference>
<evidence type="ECO:0000256" key="5">
    <source>
        <dbReference type="ARBA" id="ARBA00022692"/>
    </source>
</evidence>
<dbReference type="InterPro" id="IPR000033">
    <property type="entry name" value="LDLR_classB_rpt"/>
</dbReference>
<feature type="disulfide bond" evidence="13">
    <location>
        <begin position="271"/>
        <end position="289"/>
    </location>
</feature>
<dbReference type="Gene3D" id="4.10.400.10">
    <property type="entry name" value="Low-density Lipoprotein Receptor"/>
    <property type="match status" value="3"/>
</dbReference>
<dbReference type="InterPro" id="IPR002172">
    <property type="entry name" value="LDrepeatLR_classA_rpt"/>
</dbReference>
<dbReference type="PANTHER" id="PTHR22722">
    <property type="entry name" value="LOW-DENSITY LIPOPROTEIN RECEPTOR-RELATED PROTEIN 2-RELATED"/>
    <property type="match status" value="1"/>
</dbReference>
<dbReference type="PROSITE" id="PS50068">
    <property type="entry name" value="LDLRA_2"/>
    <property type="match status" value="4"/>
</dbReference>
<evidence type="ECO:0000256" key="12">
    <source>
        <dbReference type="ARBA" id="ARBA00023180"/>
    </source>
</evidence>
<dbReference type="Gene3D" id="2.120.10.30">
    <property type="entry name" value="TolB, C-terminal domain"/>
    <property type="match status" value="2"/>
</dbReference>
<evidence type="ECO:0000256" key="11">
    <source>
        <dbReference type="ARBA" id="ARBA00023170"/>
    </source>
</evidence>
<evidence type="ECO:0000256" key="8">
    <source>
        <dbReference type="ARBA" id="ARBA00022989"/>
    </source>
</evidence>
<dbReference type="PANTHER" id="PTHR22722:SF5">
    <property type="entry name" value="LOW-DENSITY LIPOPROTEIN RECEPTOR-RELATED PROTEIN 1B"/>
    <property type="match status" value="1"/>
</dbReference>
<comment type="caution">
    <text evidence="13">Lacks conserved residue(s) required for the propagation of feature annotation.</text>
</comment>
<dbReference type="Gene3D" id="4.10.1220.10">
    <property type="entry name" value="EGF-type module"/>
    <property type="match status" value="1"/>
</dbReference>
<evidence type="ECO:0000256" key="2">
    <source>
        <dbReference type="ARBA" id="ARBA00009939"/>
    </source>
</evidence>
<keyword evidence="3" id="KW-0245">EGF-like domain</keyword>
<evidence type="ECO:0000313" key="16">
    <source>
        <dbReference type="Proteomes" id="UP000518266"/>
    </source>
</evidence>
<gene>
    <name evidence="15" type="ORF">F7725_001783</name>
</gene>
<keyword evidence="10 13" id="KW-1015">Disulfide bond</keyword>
<evidence type="ECO:0000313" key="15">
    <source>
        <dbReference type="EMBL" id="KAF3842934.1"/>
    </source>
</evidence>
<dbReference type="SUPFAM" id="SSF63825">
    <property type="entry name" value="YWTD domain"/>
    <property type="match status" value="1"/>
</dbReference>
<dbReference type="GO" id="GO:0006897">
    <property type="term" value="P:endocytosis"/>
    <property type="evidence" value="ECO:0007669"/>
    <property type="project" value="UniProtKB-KW"/>
</dbReference>
<evidence type="ECO:0000256" key="1">
    <source>
        <dbReference type="ARBA" id="ARBA00004167"/>
    </source>
</evidence>
<feature type="disulfide bond" evidence="13">
    <location>
        <begin position="455"/>
        <end position="473"/>
    </location>
</feature>
<evidence type="ECO:0000256" key="4">
    <source>
        <dbReference type="ARBA" id="ARBA00022583"/>
    </source>
</evidence>
<evidence type="ECO:0000256" key="10">
    <source>
        <dbReference type="ARBA" id="ARBA00023157"/>
    </source>
</evidence>
<dbReference type="Pfam" id="PF14670">
    <property type="entry name" value="FXa_inhibition"/>
    <property type="match status" value="1"/>
</dbReference>
<keyword evidence="11" id="KW-0675">Receptor</keyword>
<dbReference type="OrthoDB" id="9990982at2759"/>
<keyword evidence="6" id="KW-0677">Repeat</keyword>
<dbReference type="CDD" id="cd00112">
    <property type="entry name" value="LDLa"/>
    <property type="match status" value="4"/>
</dbReference>
<dbReference type="Proteomes" id="UP000518266">
    <property type="component" value="Unassembled WGS sequence"/>
</dbReference>
<evidence type="ECO:0000256" key="3">
    <source>
        <dbReference type="ARBA" id="ARBA00022536"/>
    </source>
</evidence>
<dbReference type="InterPro" id="IPR036055">
    <property type="entry name" value="LDL_receptor-like_sf"/>
</dbReference>
<keyword evidence="16" id="KW-1185">Reference proteome</keyword>
<dbReference type="SMART" id="SM00192">
    <property type="entry name" value="LDLa"/>
    <property type="match status" value="4"/>
</dbReference>
<dbReference type="InterPro" id="IPR023415">
    <property type="entry name" value="LDLR_class-A_CS"/>
</dbReference>
<dbReference type="PRINTS" id="PR00261">
    <property type="entry name" value="LDLRECEPTOR"/>
</dbReference>
<dbReference type="PROSITE" id="PS01209">
    <property type="entry name" value="LDLRA_1"/>
    <property type="match status" value="3"/>
</dbReference>
<dbReference type="InterPro" id="IPR051221">
    <property type="entry name" value="LDLR-related"/>
</dbReference>
<organism evidence="15 16">
    <name type="scientific">Dissostichus mawsoni</name>
    <name type="common">Antarctic cod</name>
    <dbReference type="NCBI Taxonomy" id="36200"/>
    <lineage>
        <taxon>Eukaryota</taxon>
        <taxon>Metazoa</taxon>
        <taxon>Chordata</taxon>
        <taxon>Craniata</taxon>
        <taxon>Vertebrata</taxon>
        <taxon>Euteleostomi</taxon>
        <taxon>Actinopterygii</taxon>
        <taxon>Neopterygii</taxon>
        <taxon>Teleostei</taxon>
        <taxon>Neoteleostei</taxon>
        <taxon>Acanthomorphata</taxon>
        <taxon>Eupercaria</taxon>
        <taxon>Perciformes</taxon>
        <taxon>Notothenioidei</taxon>
        <taxon>Nototheniidae</taxon>
        <taxon>Dissostichus</taxon>
    </lineage>
</organism>